<evidence type="ECO:0000256" key="1">
    <source>
        <dbReference type="SAM" id="Phobius"/>
    </source>
</evidence>
<keyword evidence="1" id="KW-1133">Transmembrane helix</keyword>
<gene>
    <name evidence="2" type="ORF">ENR23_03630</name>
</gene>
<keyword evidence="1" id="KW-0472">Membrane</keyword>
<accession>A0A832I2P4</accession>
<feature type="transmembrane region" description="Helical" evidence="1">
    <location>
        <begin position="84"/>
        <end position="105"/>
    </location>
</feature>
<sequence>MHPLDGTARVAGWMHLRVTASTVLGMMLLTPALFVRGDGAATAARVLASQGLFRVSAVNGLFSMVSFLVVAIVLYRLLRDAGPWLATCMLVLVAVQTPVGLGLVADPMLAFDVLRGGPTGAAFTQPGRESMALLPPDVDNRGVGAVELLWGLWLLPLALLVWRCGFLPRFLAGWLGLNGVAYVVLSVLAILWPQHSKLGMTVAFPLLFGELALGLWLALAGARRHLRATPSIDAGHAPRESAP</sequence>
<evidence type="ECO:0000313" key="2">
    <source>
        <dbReference type="EMBL" id="HGZ42514.1"/>
    </source>
</evidence>
<feature type="transmembrane region" description="Helical" evidence="1">
    <location>
        <begin position="12"/>
        <end position="35"/>
    </location>
</feature>
<keyword evidence="1" id="KW-0812">Transmembrane</keyword>
<comment type="caution">
    <text evidence="2">The sequence shown here is derived from an EMBL/GenBank/DDBJ whole genome shotgun (WGS) entry which is preliminary data.</text>
</comment>
<protein>
    <submittedName>
        <fullName evidence="2">DUF4386 domain-containing protein</fullName>
    </submittedName>
</protein>
<dbReference type="EMBL" id="DSQF01000005">
    <property type="protein sequence ID" value="HGZ42514.1"/>
    <property type="molecule type" value="Genomic_DNA"/>
</dbReference>
<dbReference type="InterPro" id="IPR025495">
    <property type="entry name" value="DUF4386"/>
</dbReference>
<feature type="transmembrane region" description="Helical" evidence="1">
    <location>
        <begin position="143"/>
        <end position="162"/>
    </location>
</feature>
<feature type="transmembrane region" description="Helical" evidence="1">
    <location>
        <begin position="174"/>
        <end position="192"/>
    </location>
</feature>
<dbReference type="AlphaFoldDB" id="A0A832I2P4"/>
<name>A0A832I2P4_UNCEI</name>
<dbReference type="Pfam" id="PF14329">
    <property type="entry name" value="DUF4386"/>
    <property type="match status" value="1"/>
</dbReference>
<organism evidence="2">
    <name type="scientific">Eiseniibacteriota bacterium</name>
    <dbReference type="NCBI Taxonomy" id="2212470"/>
    <lineage>
        <taxon>Bacteria</taxon>
        <taxon>Candidatus Eiseniibacteriota</taxon>
    </lineage>
</organism>
<proteinExistence type="predicted"/>
<feature type="transmembrane region" description="Helical" evidence="1">
    <location>
        <begin position="198"/>
        <end position="219"/>
    </location>
</feature>
<reference evidence="2" key="1">
    <citation type="journal article" date="2020" name="mSystems">
        <title>Genome- and Community-Level Interaction Insights into Carbon Utilization and Element Cycling Functions of Hydrothermarchaeota in Hydrothermal Sediment.</title>
        <authorList>
            <person name="Zhou Z."/>
            <person name="Liu Y."/>
            <person name="Xu W."/>
            <person name="Pan J."/>
            <person name="Luo Z.H."/>
            <person name="Li M."/>
        </authorList>
    </citation>
    <scope>NUCLEOTIDE SEQUENCE [LARGE SCALE GENOMIC DNA]</scope>
    <source>
        <strain evidence="2">SpSt-381</strain>
    </source>
</reference>
<feature type="transmembrane region" description="Helical" evidence="1">
    <location>
        <begin position="55"/>
        <end position="77"/>
    </location>
</feature>